<dbReference type="InterPro" id="IPR003124">
    <property type="entry name" value="WH2_dom"/>
</dbReference>
<feature type="repeat" description="ANK" evidence="5">
    <location>
        <begin position="225"/>
        <end position="252"/>
    </location>
</feature>
<accession>A0AAD8YSV2</accession>
<dbReference type="PROSITE" id="PS50088">
    <property type="entry name" value="ANK_REPEAT"/>
    <property type="match status" value="5"/>
</dbReference>
<dbReference type="GO" id="GO:0051015">
    <property type="term" value="F:actin filament binding"/>
    <property type="evidence" value="ECO:0007669"/>
    <property type="project" value="TreeGrafter"/>
</dbReference>
<feature type="compositionally biased region" description="Low complexity" evidence="7">
    <location>
        <begin position="1146"/>
        <end position="1161"/>
    </location>
</feature>
<dbReference type="GO" id="GO:0051017">
    <property type="term" value="P:actin filament bundle assembly"/>
    <property type="evidence" value="ECO:0007669"/>
    <property type="project" value="TreeGrafter"/>
</dbReference>
<feature type="repeat" description="ANK" evidence="5">
    <location>
        <begin position="191"/>
        <end position="224"/>
    </location>
</feature>
<dbReference type="InterPro" id="IPR002110">
    <property type="entry name" value="Ankyrin_rpt"/>
</dbReference>
<feature type="repeat" description="ANK" evidence="5">
    <location>
        <begin position="70"/>
        <end position="95"/>
    </location>
</feature>
<feature type="region of interest" description="Disordered" evidence="7">
    <location>
        <begin position="1146"/>
        <end position="1170"/>
    </location>
</feature>
<dbReference type="Proteomes" id="UP001239994">
    <property type="component" value="Unassembled WGS sequence"/>
</dbReference>
<feature type="repeat" description="ANK" evidence="5">
    <location>
        <begin position="257"/>
        <end position="289"/>
    </location>
</feature>
<feature type="region of interest" description="Disordered" evidence="7">
    <location>
        <begin position="1418"/>
        <end position="1448"/>
    </location>
</feature>
<feature type="region of interest" description="Disordered" evidence="7">
    <location>
        <begin position="481"/>
        <end position="519"/>
    </location>
</feature>
<dbReference type="Pfam" id="PF00023">
    <property type="entry name" value="Ank"/>
    <property type="match status" value="1"/>
</dbReference>
<dbReference type="GO" id="GO:0005737">
    <property type="term" value="C:cytoplasm"/>
    <property type="evidence" value="ECO:0007669"/>
    <property type="project" value="TreeGrafter"/>
</dbReference>
<reference evidence="9" key="1">
    <citation type="submission" date="2023-03" db="EMBL/GenBank/DDBJ databases">
        <title>Electrophorus voltai genome.</title>
        <authorList>
            <person name="Bian C."/>
        </authorList>
    </citation>
    <scope>NUCLEOTIDE SEQUENCE</scope>
    <source>
        <strain evidence="9">CB-2022</strain>
        <tissue evidence="9">Muscle</tissue>
    </source>
</reference>
<dbReference type="PANTHER" id="PTHR24153:SF14">
    <property type="entry name" value="ESPIN"/>
    <property type="match status" value="1"/>
</dbReference>
<evidence type="ECO:0000256" key="3">
    <source>
        <dbReference type="ARBA" id="ARBA00022740"/>
    </source>
</evidence>
<keyword evidence="4 5" id="KW-0040">ANK repeat</keyword>
<evidence type="ECO:0000256" key="1">
    <source>
        <dbReference type="ARBA" id="ARBA00004645"/>
    </source>
</evidence>
<dbReference type="SMART" id="SM00246">
    <property type="entry name" value="WH2"/>
    <property type="match status" value="1"/>
</dbReference>
<comment type="caution">
    <text evidence="9">The sequence shown here is derived from an EMBL/GenBank/DDBJ whole genome shotgun (WGS) entry which is preliminary data.</text>
</comment>
<dbReference type="SMART" id="SM00248">
    <property type="entry name" value="ANK"/>
    <property type="match status" value="9"/>
</dbReference>
<evidence type="ECO:0000259" key="8">
    <source>
        <dbReference type="PROSITE" id="PS51082"/>
    </source>
</evidence>
<keyword evidence="6" id="KW-0175">Coiled coil</keyword>
<feature type="compositionally biased region" description="Pro residues" evidence="7">
    <location>
        <begin position="422"/>
        <end position="455"/>
    </location>
</feature>
<dbReference type="FunFam" id="1.25.40.20:FF:000125">
    <property type="entry name" value="Putative espin"/>
    <property type="match status" value="1"/>
</dbReference>
<feature type="repeat" description="ANK" evidence="5">
    <location>
        <begin position="157"/>
        <end position="179"/>
    </location>
</feature>
<feature type="region of interest" description="Disordered" evidence="7">
    <location>
        <begin position="1489"/>
        <end position="1537"/>
    </location>
</feature>
<evidence type="ECO:0000256" key="6">
    <source>
        <dbReference type="SAM" id="Coils"/>
    </source>
</evidence>
<dbReference type="EMBL" id="JAROKS010000024">
    <property type="protein sequence ID" value="KAK1786610.1"/>
    <property type="molecule type" value="Genomic_DNA"/>
</dbReference>
<keyword evidence="10" id="KW-1185">Reference proteome</keyword>
<feature type="compositionally biased region" description="Pro residues" evidence="7">
    <location>
        <begin position="674"/>
        <end position="691"/>
    </location>
</feature>
<evidence type="ECO:0000256" key="7">
    <source>
        <dbReference type="SAM" id="MobiDB-lite"/>
    </source>
</evidence>
<feature type="compositionally biased region" description="Polar residues" evidence="7">
    <location>
        <begin position="740"/>
        <end position="763"/>
    </location>
</feature>
<dbReference type="PROSITE" id="PS51082">
    <property type="entry name" value="WH2"/>
    <property type="match status" value="1"/>
</dbReference>
<feature type="coiled-coil region" evidence="6">
    <location>
        <begin position="924"/>
        <end position="951"/>
    </location>
</feature>
<dbReference type="SUPFAM" id="SSF48403">
    <property type="entry name" value="Ankyrin repeat"/>
    <property type="match status" value="1"/>
</dbReference>
<feature type="region of interest" description="Disordered" evidence="7">
    <location>
        <begin position="411"/>
        <end position="457"/>
    </location>
</feature>
<comment type="subcellular location">
    <subcellularLocation>
        <location evidence="1">Cell projection</location>
        <location evidence="1">Stereocilium</location>
    </subcellularLocation>
</comment>
<evidence type="ECO:0000256" key="5">
    <source>
        <dbReference type="PROSITE-ProRule" id="PRU00023"/>
    </source>
</evidence>
<dbReference type="InterPro" id="IPR036770">
    <property type="entry name" value="Ankyrin_rpt-contain_sf"/>
</dbReference>
<dbReference type="PROSITE" id="PS50297">
    <property type="entry name" value="ANK_REP_REGION"/>
    <property type="match status" value="5"/>
</dbReference>
<evidence type="ECO:0000313" key="9">
    <source>
        <dbReference type="EMBL" id="KAK1786610.1"/>
    </source>
</evidence>
<name>A0AAD8YSV2_9TELE</name>
<evidence type="ECO:0000256" key="4">
    <source>
        <dbReference type="ARBA" id="ARBA00023043"/>
    </source>
</evidence>
<feature type="region of interest" description="Disordered" evidence="7">
    <location>
        <begin position="641"/>
        <end position="835"/>
    </location>
</feature>
<dbReference type="PANTHER" id="PTHR24153">
    <property type="entry name" value="ESPIN"/>
    <property type="match status" value="1"/>
</dbReference>
<feature type="region of interest" description="Disordered" evidence="7">
    <location>
        <begin position="357"/>
        <end position="394"/>
    </location>
</feature>
<keyword evidence="2" id="KW-0677">Repeat</keyword>
<feature type="compositionally biased region" description="Pro residues" evidence="7">
    <location>
        <begin position="645"/>
        <end position="667"/>
    </location>
</feature>
<feature type="compositionally biased region" description="Low complexity" evidence="7">
    <location>
        <begin position="702"/>
        <end position="715"/>
    </location>
</feature>
<feature type="compositionally biased region" description="Low complexity" evidence="7">
    <location>
        <begin position="786"/>
        <end position="809"/>
    </location>
</feature>
<dbReference type="GO" id="GO:0032420">
    <property type="term" value="C:stereocilium"/>
    <property type="evidence" value="ECO:0007669"/>
    <property type="project" value="UniProtKB-SubCell"/>
</dbReference>
<dbReference type="InterPro" id="IPR052420">
    <property type="entry name" value="Espin/Espin-like"/>
</dbReference>
<protein>
    <recommendedName>
        <fullName evidence="8">WH2 domain-containing protein</fullName>
    </recommendedName>
</protein>
<sequence length="1576" mass="172711">MLGATPVHHAARAGRLNCLRFLVDEARLPSNSLANNGASPAHDAAATGNLACLQWLLTQGGCHASAKDSSGATILHLASRFSHHEITDWLLKSGAGNPSIATDTGALPVHYAAAKGDLPSLRLLLGHSPNFRWCHQTTPLRLIKIVQPSVVNFQTKNGATPLYLACQEGHLEVVQYLVKECGAEPSIRANDGMTPLHAAAQMGHNTVIVWLMSFTDVSLSDQDKDGATAVHFAASRGHAKVLGWLLLHGGEIVKDGWGGTPLHDAAENGELECCQILVVNGVDLRIQDQDGFTAADLAEYNGHLQCAKYLRTVENMSVEHRVLSRDASLDLDYKQPDSGLSSPHATLMTAASATTEFHAGSPSSSLSNYDSANSSQSSTGEKKSSPPPARAAAESSITDMQTYMDMLNPDEAVGGRKEEEPAQPPPPPSFPPPAPPPNSAHHLPPPPTYPAPTPPEEAASAEFLKVKSNLRRVDNCTVKKELSEGEHPDRLRRVDSNRKSRSFSKQPSTGDYYKTLGTDATDQRSRQAMAPNEECGTIPCEVWLSAGPTRLSMCRGIASPDKHTAGCLHSSVGLHNANSGGLEPIVLASEKELRPADHSRKTPKSMCALLGVMFIQRIRHPAGSQSTPMDHMGSALLEEPADVVPEPPNGTGPPEEVPAPPPAPPLPSGGINPTPSPPPPPPLPCEMPTPPQSTTGTAPGPSSRLSSSSSSSTKSFNMMSPTGDNSELLAEIKAGKSLKPTPQSKGYTTVYSSCGTTGSNGEHTMSPPQPQSQPQPQSNVLKSIKPTSSPSSSSSSSSTPTATPTAYSPRNLSSSQSCDQLPAVVNGNGASGHSSKSSLVDIEALVPTHDEQGRAIPEWKRQVMVRKLQVKMQEEEEIKRKFAARGYYQAQDWHYSHAHNAILGPFGELMTEDDLIRIERQIENLQVMHKVTEVERELEQLEKELQQLLPVSAALNHEHFSVNPKQVHGQAEDLPSWCSKISTLLKSMAILLATLGGKQFDILDMINQGYTYEGLKSGKAQTNTVMPGNIGRSQSFTTREEVEKEIKQCGVSVKNLKANYEIQSQSKHKDNKLNRVYKRKRSLPVVSECSFSSEPMLEDELIFYPHESHSESPDGLQSEQDQVLPLVDEPIITPLYAPLTYNGTNSVSQSGSGSDSVPKSGLDNNLEQPLCSDPTLNADLLTRSLEVQTDVSYVQESIEMRKERIVFLFLEHWRKYTMTESYKPKYTGRESHVTVVDHHSRYNRNQFELDGSLQNEDDQLLLFMKQRQVVGNLLGHWRDIMSQVPTRQIRRLSRAQIVYWPEHFLPHINGAPVQYDSLSLDLFMLGYFQLLEMNMPRVERKFRHLLCYEMFDRLGSCPWEAILQFHREVMESIETGSRDWSDGFEDIRLKYFGEGAVGEGLQQAAQTIWPPETFKEVVEPHQSISSDPDMPEPSHTMPSPPKQDSLEETRQDLAQTSQAFPQSFYERPEQHATLAPVQDAAENIVPDSVQQQNGSALAESAAQPRSVAQASAENPLCEPAGAGSGEKNPANHGAEPNEDSIKLIYELKEFSNEEIIRYIERSFAFWKEKEAHLFDI</sequence>
<gene>
    <name evidence="9" type="ORF">P4O66_003053</name>
</gene>
<feature type="compositionally biased region" description="Low complexity" evidence="7">
    <location>
        <begin position="361"/>
        <end position="379"/>
    </location>
</feature>
<feature type="domain" description="WH2" evidence="8">
    <location>
        <begin position="724"/>
        <end position="741"/>
    </location>
</feature>
<feature type="compositionally biased region" description="Polar residues" evidence="7">
    <location>
        <begin position="716"/>
        <end position="725"/>
    </location>
</feature>
<keyword evidence="3" id="KW-1009">Hearing</keyword>
<feature type="compositionally biased region" description="Polar residues" evidence="7">
    <location>
        <begin position="810"/>
        <end position="819"/>
    </location>
</feature>
<dbReference type="Gene3D" id="1.25.40.20">
    <property type="entry name" value="Ankyrin repeat-containing domain"/>
    <property type="match status" value="3"/>
</dbReference>
<proteinExistence type="predicted"/>
<dbReference type="GO" id="GO:0007605">
    <property type="term" value="P:sensory perception of sound"/>
    <property type="evidence" value="ECO:0007669"/>
    <property type="project" value="UniProtKB-KW"/>
</dbReference>
<dbReference type="Pfam" id="PF12796">
    <property type="entry name" value="Ank_2"/>
    <property type="match status" value="3"/>
</dbReference>
<evidence type="ECO:0000256" key="2">
    <source>
        <dbReference type="ARBA" id="ARBA00022737"/>
    </source>
</evidence>
<feature type="compositionally biased region" description="Basic and acidic residues" evidence="7">
    <location>
        <begin position="481"/>
        <end position="498"/>
    </location>
</feature>
<organism evidence="9 10">
    <name type="scientific">Electrophorus voltai</name>
    <dbReference type="NCBI Taxonomy" id="2609070"/>
    <lineage>
        <taxon>Eukaryota</taxon>
        <taxon>Metazoa</taxon>
        <taxon>Chordata</taxon>
        <taxon>Craniata</taxon>
        <taxon>Vertebrata</taxon>
        <taxon>Euteleostomi</taxon>
        <taxon>Actinopterygii</taxon>
        <taxon>Neopterygii</taxon>
        <taxon>Teleostei</taxon>
        <taxon>Ostariophysi</taxon>
        <taxon>Gymnotiformes</taxon>
        <taxon>Gymnotoidei</taxon>
        <taxon>Gymnotidae</taxon>
        <taxon>Electrophorus</taxon>
    </lineage>
</organism>
<evidence type="ECO:0000313" key="10">
    <source>
        <dbReference type="Proteomes" id="UP001239994"/>
    </source>
</evidence>